<dbReference type="SMART" id="SM00355">
    <property type="entry name" value="ZnF_C2H2"/>
    <property type="match status" value="1"/>
</dbReference>
<evidence type="ECO:0000256" key="2">
    <source>
        <dbReference type="SAM" id="MobiDB-lite"/>
    </source>
</evidence>
<comment type="caution">
    <text evidence="4">The sequence shown here is derived from an EMBL/GenBank/DDBJ whole genome shotgun (WGS) entry which is preliminary data.</text>
</comment>
<evidence type="ECO:0000313" key="5">
    <source>
        <dbReference type="Proteomes" id="UP000717996"/>
    </source>
</evidence>
<organism evidence="4 5">
    <name type="scientific">Rhizopus oryzae</name>
    <name type="common">Mucormycosis agent</name>
    <name type="synonym">Rhizopus arrhizus var. delemar</name>
    <dbReference type="NCBI Taxonomy" id="64495"/>
    <lineage>
        <taxon>Eukaryota</taxon>
        <taxon>Fungi</taxon>
        <taxon>Fungi incertae sedis</taxon>
        <taxon>Mucoromycota</taxon>
        <taxon>Mucoromycotina</taxon>
        <taxon>Mucoromycetes</taxon>
        <taxon>Mucorales</taxon>
        <taxon>Mucorineae</taxon>
        <taxon>Rhizopodaceae</taxon>
        <taxon>Rhizopus</taxon>
    </lineage>
</organism>
<dbReference type="InterPro" id="IPR013087">
    <property type="entry name" value="Znf_C2H2_type"/>
</dbReference>
<dbReference type="PANTHER" id="PTHR31912">
    <property type="entry name" value="IP13529P"/>
    <property type="match status" value="1"/>
</dbReference>
<dbReference type="EMBL" id="JAANIT010001798">
    <property type="protein sequence ID" value="KAG1538691.1"/>
    <property type="molecule type" value="Genomic_DNA"/>
</dbReference>
<keyword evidence="1" id="KW-0862">Zinc</keyword>
<feature type="region of interest" description="Disordered" evidence="2">
    <location>
        <begin position="81"/>
        <end position="111"/>
    </location>
</feature>
<evidence type="ECO:0000259" key="3">
    <source>
        <dbReference type="PROSITE" id="PS50157"/>
    </source>
</evidence>
<evidence type="ECO:0000313" key="4">
    <source>
        <dbReference type="EMBL" id="KAG1538691.1"/>
    </source>
</evidence>
<dbReference type="PROSITE" id="PS50157">
    <property type="entry name" value="ZINC_FINGER_C2H2_2"/>
    <property type="match status" value="1"/>
</dbReference>
<accession>A0A9P7C7G6</accession>
<reference evidence="4" key="1">
    <citation type="journal article" date="2020" name="Microb. Genom.">
        <title>Genetic diversity of clinical and environmental Mucorales isolates obtained from an investigation of mucormycosis cases among solid organ transplant recipients.</title>
        <authorList>
            <person name="Nguyen M.H."/>
            <person name="Kaul D."/>
            <person name="Muto C."/>
            <person name="Cheng S.J."/>
            <person name="Richter R.A."/>
            <person name="Bruno V.M."/>
            <person name="Liu G."/>
            <person name="Beyhan S."/>
            <person name="Sundermann A.J."/>
            <person name="Mounaud S."/>
            <person name="Pasculle A.W."/>
            <person name="Nierman W.C."/>
            <person name="Driscoll E."/>
            <person name="Cumbie R."/>
            <person name="Clancy C.J."/>
            <person name="Dupont C.L."/>
        </authorList>
    </citation>
    <scope>NUCLEOTIDE SEQUENCE</scope>
    <source>
        <strain evidence="4">GL16</strain>
    </source>
</reference>
<dbReference type="GO" id="GO:0008270">
    <property type="term" value="F:zinc ion binding"/>
    <property type="evidence" value="ECO:0007669"/>
    <property type="project" value="UniProtKB-KW"/>
</dbReference>
<proteinExistence type="predicted"/>
<name>A0A9P7C7G6_RHIOR</name>
<dbReference type="PROSITE" id="PS00028">
    <property type="entry name" value="ZINC_FINGER_C2H2_1"/>
    <property type="match status" value="1"/>
</dbReference>
<dbReference type="Proteomes" id="UP000717996">
    <property type="component" value="Unassembled WGS sequence"/>
</dbReference>
<dbReference type="AlphaFoldDB" id="A0A9P7C7G6"/>
<feature type="compositionally biased region" description="Acidic residues" evidence="2">
    <location>
        <begin position="97"/>
        <end position="111"/>
    </location>
</feature>
<keyword evidence="1" id="KW-0479">Metal-binding</keyword>
<gene>
    <name evidence="4" type="ORF">G6F51_009612</name>
</gene>
<evidence type="ECO:0000256" key="1">
    <source>
        <dbReference type="PROSITE-ProRule" id="PRU00042"/>
    </source>
</evidence>
<protein>
    <recommendedName>
        <fullName evidence="3">C2H2-type domain-containing protein</fullName>
    </recommendedName>
</protein>
<feature type="domain" description="C2H2-type" evidence="3">
    <location>
        <begin position="20"/>
        <end position="50"/>
    </location>
</feature>
<keyword evidence="1" id="KW-0863">Zinc-finger</keyword>
<sequence>MGKTNPRPYKEVKLNLQLVHRCNHAGCTKSYMSRSALKAHIRHKHSVNTDDIQVYTASIADDHVSSPDDMDYSPSWDAISEYESEDEKSEQGNVLEYSEDEDESEDEENEEREIIDNIMANRQNILDLNENDWEQNISDGNPFGNTQTMIMKCLFNGYSSLLSRSQLKTLLYGVNKIVDLAVESTKANKPFTMPSANTIMKSETGKKYDGPSITTTTIEHTVIVKNKEKVSKCSANMPSEHLKLSLTNPRISKYLSALPDRTEGVSKNLTTGEKWKSHPLFQPPQISIRNIDFWIDGINQVDGYFVVKKDDRYMILPELSMVPQDKMNAVLDKQLIASNNCFSMFNGSLCPLPKHLQNLLFQVNDSKVKKSNNVDNKYLKVIIIPIIFFTDDTSGGSSKQHIPYESWSMTYAALPLEERGRRENTMFIGCAPKSDGINGVAMFSGEHNETVLVKAPVMFVSADNPAYSDICGIQQQTTLYFGRKSRNHYVLAASDCSRKNVQIVDALEAGALNACDLSFKNTGSQDLLLLNSFDPSQDTPVEALHCLPLGVAKYLIEHLVKITLGGRANEDKMNRLISRLKENECNPSYTKNFRRQLRHVGSFVGRDFKQLIQVLPGIIASEFTDPVNDIKVIQLNRPLQALGKLCSLLFVRQIEAGFEDYVNSIEVSVKELTASLYEFDTLTHNKNAYSTKPKVHYLHHIHQDIRRFGCALQFETEKGEMFNKFIREQLFHTNRLSPSRDVAIRFGSQEILKFIIDGGSWINKNSKRVRYGSEIKQFVEANESFRSFFFRAREFAENNYENVKGTPKAGFSGVFKNISENTYVVGIITKNGTVKKYEIDAEKYDYGRVLCNETQENLNMNDLIPVGTLDMHQVASGSSRFINTNKFGSILLLKNLNICNALLN</sequence>
<dbReference type="PANTHER" id="PTHR31912:SF34">
    <property type="entry name" value="NOTOCHORD-RELATED PROTEIN"/>
    <property type="match status" value="1"/>
</dbReference>